<dbReference type="RefSeq" id="WP_022565705.1">
    <property type="nucleotide sequence ID" value="NZ_BAFO02000008.1"/>
</dbReference>
<feature type="chain" id="PRO_5004659474" evidence="1">
    <location>
        <begin position="29"/>
        <end position="89"/>
    </location>
</feature>
<feature type="signal peptide" evidence="1">
    <location>
        <begin position="1"/>
        <end position="28"/>
    </location>
</feature>
<proteinExistence type="predicted"/>
<organism evidence="2 3">
    <name type="scientific">Nocardia asteroides NBRC 15531</name>
    <dbReference type="NCBI Taxonomy" id="1110697"/>
    <lineage>
        <taxon>Bacteria</taxon>
        <taxon>Bacillati</taxon>
        <taxon>Actinomycetota</taxon>
        <taxon>Actinomycetes</taxon>
        <taxon>Mycobacteriales</taxon>
        <taxon>Nocardiaceae</taxon>
        <taxon>Nocardia</taxon>
    </lineage>
</organism>
<dbReference type="Proteomes" id="UP000017048">
    <property type="component" value="Unassembled WGS sequence"/>
</dbReference>
<dbReference type="GeneID" id="91516805"/>
<sequence length="89" mass="8594">MTSLFVKTFATVALSGALTVAALGPAQAAPVGAAPIEGSLSGSGDSGSSLAPLLTVPLGALYIVLCDAEPNGPICALIYEIGSGSSESE</sequence>
<evidence type="ECO:0000256" key="1">
    <source>
        <dbReference type="SAM" id="SignalP"/>
    </source>
</evidence>
<evidence type="ECO:0000313" key="2">
    <source>
        <dbReference type="EMBL" id="GAD82306.1"/>
    </source>
</evidence>
<comment type="caution">
    <text evidence="2">The sequence shown here is derived from an EMBL/GenBank/DDBJ whole genome shotgun (WGS) entry which is preliminary data.</text>
</comment>
<name>U5E7G7_NOCAS</name>
<protein>
    <submittedName>
        <fullName evidence="2">Uncharacterized protein</fullName>
    </submittedName>
</protein>
<dbReference type="EMBL" id="BAFO02000008">
    <property type="protein sequence ID" value="GAD82306.1"/>
    <property type="molecule type" value="Genomic_DNA"/>
</dbReference>
<dbReference type="AlphaFoldDB" id="U5E7G7"/>
<keyword evidence="1" id="KW-0732">Signal</keyword>
<evidence type="ECO:0000313" key="3">
    <source>
        <dbReference type="Proteomes" id="UP000017048"/>
    </source>
</evidence>
<keyword evidence="3" id="KW-1185">Reference proteome</keyword>
<accession>U5E7G7</accession>
<reference evidence="2 3" key="1">
    <citation type="journal article" date="2014" name="BMC Genomics">
        <title>Genome based analysis of type-I polyketide synthase and nonribosomal peptide synthetase gene clusters in seven strains of five representative Nocardia species.</title>
        <authorList>
            <person name="Komaki H."/>
            <person name="Ichikawa N."/>
            <person name="Hosoyama A."/>
            <person name="Takahashi-Nakaguchi A."/>
            <person name="Matsuzawa T."/>
            <person name="Suzuki K."/>
            <person name="Fujita N."/>
            <person name="Gonoi T."/>
        </authorList>
    </citation>
    <scope>NUCLEOTIDE SEQUENCE [LARGE SCALE GENOMIC DNA]</scope>
    <source>
        <strain evidence="2 3">NBRC 15531</strain>
    </source>
</reference>
<dbReference type="STRING" id="1824.SAMN05444423_105195"/>
<gene>
    <name evidence="2" type="ORF">NCAST_08_01780</name>
</gene>